<evidence type="ECO:0000313" key="2">
    <source>
        <dbReference type="EMBL" id="MFH6983530.1"/>
    </source>
</evidence>
<protein>
    <submittedName>
        <fullName evidence="2">DUF5689 domain-containing protein</fullName>
    </submittedName>
</protein>
<sequence length="474" mass="51736">MFSKFSTFLTLVLGIGVLGCVDENELEPGLEPVSKTSIDFVDKDLFIESAGDSLPLGISLDQMPTTDGQVSIQLGGTARYGLDYTTNPSAEDGVIELPILKGKQFYEIAVYRSSTLDTTDRQVSLTLLNPSEAFQLGTEKVSNMHLVKSLSEEPNNSEGAEVNFADSFVHLVEGEDYLIELTIEGSVEHTVPLTISIVTDGRVYGTHFTTSPASVLGEIDLEVNPGMESVFFSFNSINDRLSLGTFEILFQINDLNDDLTVGNNPTLTVKIEEDDVVSNELHSIAELRAKFEEHGDQFWLGDDYFIKGVITSGSNVQDDKIAYIQDSTGGIFLRFSSERMVTLGDHVQLNLKGATGALINGQKGMMDVNDLVGIKIAEKVYVQPEIITFEGLHSGLYQGKKVRIDNVFFPQANGVRTFEGNWAISNDHSGATVTTYSGAEFSGVVLPNGTLSIIGIVGDWGRILPQTYAQDIRR</sequence>
<keyword evidence="3" id="KW-1185">Reference proteome</keyword>
<dbReference type="Pfam" id="PF18942">
    <property type="entry name" value="DUF5689"/>
    <property type="match status" value="1"/>
</dbReference>
<gene>
    <name evidence="2" type="ORF">ACHKAR_08780</name>
</gene>
<comment type="caution">
    <text evidence="2">The sequence shown here is derived from an EMBL/GenBank/DDBJ whole genome shotgun (WGS) entry which is preliminary data.</text>
</comment>
<dbReference type="RefSeq" id="WP_395417085.1">
    <property type="nucleotide sequence ID" value="NZ_JBIPKE010000015.1"/>
</dbReference>
<accession>A0ABW7N7F3</accession>
<dbReference type="PROSITE" id="PS51257">
    <property type="entry name" value="PROKAR_LIPOPROTEIN"/>
    <property type="match status" value="1"/>
</dbReference>
<evidence type="ECO:0000313" key="3">
    <source>
        <dbReference type="Proteomes" id="UP001610063"/>
    </source>
</evidence>
<name>A0ABW7N7F3_9BACT</name>
<dbReference type="InterPro" id="IPR043744">
    <property type="entry name" value="DUF5689"/>
</dbReference>
<organism evidence="2 3">
    <name type="scientific">Marinoscillum luteum</name>
    <dbReference type="NCBI Taxonomy" id="861051"/>
    <lineage>
        <taxon>Bacteria</taxon>
        <taxon>Pseudomonadati</taxon>
        <taxon>Bacteroidota</taxon>
        <taxon>Cytophagia</taxon>
        <taxon>Cytophagales</taxon>
        <taxon>Reichenbachiellaceae</taxon>
        <taxon>Marinoscillum</taxon>
    </lineage>
</organism>
<evidence type="ECO:0000259" key="1">
    <source>
        <dbReference type="Pfam" id="PF18942"/>
    </source>
</evidence>
<dbReference type="Proteomes" id="UP001610063">
    <property type="component" value="Unassembled WGS sequence"/>
</dbReference>
<feature type="domain" description="DUF5689" evidence="1">
    <location>
        <begin position="280"/>
        <end position="458"/>
    </location>
</feature>
<reference evidence="2 3" key="1">
    <citation type="journal article" date="2013" name="Int. J. Syst. Evol. Microbiol.">
        <title>Marinoscillum luteum sp. nov., isolated from marine sediment.</title>
        <authorList>
            <person name="Cha I.T."/>
            <person name="Park S.J."/>
            <person name="Kim S.J."/>
            <person name="Kim J.G."/>
            <person name="Jung M.Y."/>
            <person name="Shin K.S."/>
            <person name="Kwon K.K."/>
            <person name="Yang S.H."/>
            <person name="Seo Y.S."/>
            <person name="Rhee S.K."/>
        </authorList>
    </citation>
    <scope>NUCLEOTIDE SEQUENCE [LARGE SCALE GENOMIC DNA]</scope>
    <source>
        <strain evidence="2 3">KCTC 23939</strain>
    </source>
</reference>
<dbReference type="EMBL" id="JBIPKE010000015">
    <property type="protein sequence ID" value="MFH6983530.1"/>
    <property type="molecule type" value="Genomic_DNA"/>
</dbReference>
<proteinExistence type="predicted"/>